<dbReference type="AlphaFoldDB" id="A0A7C2Z9H5"/>
<gene>
    <name evidence="1" type="ORF">ENO77_03410</name>
</gene>
<name>A0A7C2Z9H5_9CREN</name>
<sequence length="111" mass="12708">MNLKKETRLLLVSEIDGYIVGVVIRGYAGIEGVSVYRSCFELYNALLSKKGILAEVNYVVEVGSCRNINNIKALRLEDIEDRDIKKAVEETIRIIELAKLRFRQLKAMQIY</sequence>
<reference evidence="1" key="1">
    <citation type="journal article" date="2020" name="mSystems">
        <title>Genome- and Community-Level Interaction Insights into Carbon Utilization and Element Cycling Functions of Hydrothermarchaeota in Hydrothermal Sediment.</title>
        <authorList>
            <person name="Zhou Z."/>
            <person name="Liu Y."/>
            <person name="Xu W."/>
            <person name="Pan J."/>
            <person name="Luo Z.H."/>
            <person name="Li M."/>
        </authorList>
    </citation>
    <scope>NUCLEOTIDE SEQUENCE [LARGE SCALE GENOMIC DNA]</scope>
    <source>
        <strain evidence="1">SpSt-16</strain>
    </source>
</reference>
<proteinExistence type="predicted"/>
<evidence type="ECO:0000313" key="1">
    <source>
        <dbReference type="EMBL" id="HEW53195.1"/>
    </source>
</evidence>
<organism evidence="1">
    <name type="scientific">Ignisphaera aggregans</name>
    <dbReference type="NCBI Taxonomy" id="334771"/>
    <lineage>
        <taxon>Archaea</taxon>
        <taxon>Thermoproteota</taxon>
        <taxon>Thermoprotei</taxon>
        <taxon>Desulfurococcales</taxon>
        <taxon>Desulfurococcaceae</taxon>
        <taxon>Ignisphaera</taxon>
    </lineage>
</organism>
<accession>A0A7C2Z9H5</accession>
<protein>
    <submittedName>
        <fullName evidence="1">Uncharacterized protein</fullName>
    </submittedName>
</protein>
<comment type="caution">
    <text evidence="1">The sequence shown here is derived from an EMBL/GenBank/DDBJ whole genome shotgun (WGS) entry which is preliminary data.</text>
</comment>
<dbReference type="EMBL" id="DSGT01000009">
    <property type="protein sequence ID" value="HEW53195.1"/>
    <property type="molecule type" value="Genomic_DNA"/>
</dbReference>